<proteinExistence type="predicted"/>
<organism evidence="2 3">
    <name type="scientific">Candidatus Cryptobacteroides faecipullorum</name>
    <dbReference type="NCBI Taxonomy" id="2840764"/>
    <lineage>
        <taxon>Bacteria</taxon>
        <taxon>Pseudomonadati</taxon>
        <taxon>Bacteroidota</taxon>
        <taxon>Bacteroidia</taxon>
        <taxon>Bacteroidales</taxon>
        <taxon>Candidatus Cryptobacteroides</taxon>
    </lineage>
</organism>
<gene>
    <name evidence="2" type="ORF">IAB99_06345</name>
</gene>
<name>A0A9D9I824_9BACT</name>
<dbReference type="EMBL" id="JADIMH010000035">
    <property type="protein sequence ID" value="MBO8467365.1"/>
    <property type="molecule type" value="Genomic_DNA"/>
</dbReference>
<dbReference type="Proteomes" id="UP000823660">
    <property type="component" value="Unassembled WGS sequence"/>
</dbReference>
<protein>
    <submittedName>
        <fullName evidence="2">Uncharacterized protein</fullName>
    </submittedName>
</protein>
<comment type="caution">
    <text evidence="2">The sequence shown here is derived from an EMBL/GenBank/DDBJ whole genome shotgun (WGS) entry which is preliminary data.</text>
</comment>
<evidence type="ECO:0000313" key="3">
    <source>
        <dbReference type="Proteomes" id="UP000823660"/>
    </source>
</evidence>
<accession>A0A9D9I824</accession>
<evidence type="ECO:0000256" key="1">
    <source>
        <dbReference type="SAM" id="SignalP"/>
    </source>
</evidence>
<dbReference type="AlphaFoldDB" id="A0A9D9I824"/>
<sequence>MKFFLKLLFFIAFFTASLQPAACHVAGQPDTVLVSQLEVVEVQIDNTIRTRQPKVKVFFSYINSHKNTPDTALYAQACQDIADPGKSLQGEQAMPMPAEQTLETIRKICSFLI</sequence>
<reference evidence="2" key="2">
    <citation type="journal article" date="2021" name="PeerJ">
        <title>Extensive microbial diversity within the chicken gut microbiome revealed by metagenomics and culture.</title>
        <authorList>
            <person name="Gilroy R."/>
            <person name="Ravi A."/>
            <person name="Getino M."/>
            <person name="Pursley I."/>
            <person name="Horton D.L."/>
            <person name="Alikhan N.F."/>
            <person name="Baker D."/>
            <person name="Gharbi K."/>
            <person name="Hall N."/>
            <person name="Watson M."/>
            <person name="Adriaenssens E.M."/>
            <person name="Foster-Nyarko E."/>
            <person name="Jarju S."/>
            <person name="Secka A."/>
            <person name="Antonio M."/>
            <person name="Oren A."/>
            <person name="Chaudhuri R.R."/>
            <person name="La Ragione R."/>
            <person name="Hildebrand F."/>
            <person name="Pallen M.J."/>
        </authorList>
    </citation>
    <scope>NUCLEOTIDE SEQUENCE</scope>
    <source>
        <strain evidence="2">B1-15692</strain>
    </source>
</reference>
<feature type="signal peptide" evidence="1">
    <location>
        <begin position="1"/>
        <end position="21"/>
    </location>
</feature>
<keyword evidence="1" id="KW-0732">Signal</keyword>
<reference evidence="2" key="1">
    <citation type="submission" date="2020-10" db="EMBL/GenBank/DDBJ databases">
        <authorList>
            <person name="Gilroy R."/>
        </authorList>
    </citation>
    <scope>NUCLEOTIDE SEQUENCE</scope>
    <source>
        <strain evidence="2">B1-15692</strain>
    </source>
</reference>
<feature type="chain" id="PRO_5039578685" evidence="1">
    <location>
        <begin position="22"/>
        <end position="113"/>
    </location>
</feature>
<evidence type="ECO:0000313" key="2">
    <source>
        <dbReference type="EMBL" id="MBO8467365.1"/>
    </source>
</evidence>